<gene>
    <name evidence="4" type="ORF">IZO911_LOCUS1644</name>
    <name evidence="5" type="ORF">JYZ213_LOCUS1593</name>
    <name evidence="8" type="ORF">KXQ929_LOCUS24376</name>
    <name evidence="7" type="ORF">OKA104_LOCUS18354</name>
    <name evidence="6" type="ORF">VCS650_LOCUS697</name>
</gene>
<evidence type="ECO:0000313" key="4">
    <source>
        <dbReference type="EMBL" id="CAF0718625.1"/>
    </source>
</evidence>
<dbReference type="Proteomes" id="UP000663860">
    <property type="component" value="Unassembled WGS sequence"/>
</dbReference>
<dbReference type="EMBL" id="CAJOBB010002017">
    <property type="protein sequence ID" value="CAF3929439.1"/>
    <property type="molecule type" value="Genomic_DNA"/>
</dbReference>
<dbReference type="Gene3D" id="1.25.40.20">
    <property type="entry name" value="Ankyrin repeat-containing domain"/>
    <property type="match status" value="2"/>
</dbReference>
<name>A0A813NAY3_9BILA</name>
<dbReference type="SMART" id="SM00248">
    <property type="entry name" value="ANK"/>
    <property type="match status" value="5"/>
</dbReference>
<dbReference type="PROSITE" id="PS50088">
    <property type="entry name" value="ANK_REPEAT"/>
    <property type="match status" value="1"/>
</dbReference>
<evidence type="ECO:0000313" key="8">
    <source>
        <dbReference type="EMBL" id="CAF3929439.1"/>
    </source>
</evidence>
<sequence length="293" mass="32456">MSSTTTLQLEENGNAEDKYGMTHVCRAIKSGNKDLVLAYIKQGLDMNYKNSVDGVTAFIRACNSENIDMVQFLIDHVKNLNVNLTDRNGNSALYYSCQYGHNEIVHLILGKTKPKVTLSTIEKALPMMKDSVMKELIDHYIADMTNNPGELVNVIAKGPASLALLQYVSAKTSDRCNVLDESIFLSACQSHGNIEMITWLLNDCGYQSIINTCTDSDGRTGLMLAVLRHAESVVELLLAHGANPYIKDRGNMNAVDLANTSYDDGADYMRIRDPPDEVVRIINLLTKHGNHQN</sequence>
<organism evidence="5 9">
    <name type="scientific">Adineta steineri</name>
    <dbReference type="NCBI Taxonomy" id="433720"/>
    <lineage>
        <taxon>Eukaryota</taxon>
        <taxon>Metazoa</taxon>
        <taxon>Spiralia</taxon>
        <taxon>Gnathifera</taxon>
        <taxon>Rotifera</taxon>
        <taxon>Eurotatoria</taxon>
        <taxon>Bdelloidea</taxon>
        <taxon>Adinetida</taxon>
        <taxon>Adinetidae</taxon>
        <taxon>Adineta</taxon>
    </lineage>
</organism>
<dbReference type="EMBL" id="CAJNOG010000007">
    <property type="protein sequence ID" value="CAF0736526.1"/>
    <property type="molecule type" value="Genomic_DNA"/>
</dbReference>
<evidence type="ECO:0000313" key="6">
    <source>
        <dbReference type="EMBL" id="CAF0741689.1"/>
    </source>
</evidence>
<keyword evidence="1" id="KW-0677">Repeat</keyword>
<dbReference type="Proteomes" id="UP000663881">
    <property type="component" value="Unassembled WGS sequence"/>
</dbReference>
<dbReference type="OrthoDB" id="10254947at2759"/>
<evidence type="ECO:0000256" key="3">
    <source>
        <dbReference type="PROSITE-ProRule" id="PRU00023"/>
    </source>
</evidence>
<evidence type="ECO:0000256" key="1">
    <source>
        <dbReference type="ARBA" id="ARBA00022737"/>
    </source>
</evidence>
<evidence type="ECO:0000313" key="5">
    <source>
        <dbReference type="EMBL" id="CAF0736526.1"/>
    </source>
</evidence>
<comment type="caution">
    <text evidence="5">The sequence shown here is derived from an EMBL/GenBank/DDBJ whole genome shotgun (WGS) entry which is preliminary data.</text>
</comment>
<dbReference type="PROSITE" id="PS50297">
    <property type="entry name" value="ANK_REP_REGION"/>
    <property type="match status" value="1"/>
</dbReference>
<dbReference type="AlphaFoldDB" id="A0A813NAY3"/>
<dbReference type="Proteomes" id="UP000663845">
    <property type="component" value="Unassembled WGS sequence"/>
</dbReference>
<dbReference type="PANTHER" id="PTHR24126">
    <property type="entry name" value="ANKYRIN REPEAT, PH AND SEC7 DOMAIN CONTAINING PROTEIN SECG-RELATED"/>
    <property type="match status" value="1"/>
</dbReference>
<feature type="repeat" description="ANK" evidence="3">
    <location>
        <begin position="217"/>
        <end position="249"/>
    </location>
</feature>
<dbReference type="EMBL" id="CAJNON010000003">
    <property type="protein sequence ID" value="CAF0741689.1"/>
    <property type="molecule type" value="Genomic_DNA"/>
</dbReference>
<dbReference type="EMBL" id="CAJOAY010001134">
    <property type="protein sequence ID" value="CAF3798767.1"/>
    <property type="molecule type" value="Genomic_DNA"/>
</dbReference>
<proteinExistence type="predicted"/>
<keyword evidence="2 3" id="KW-0040">ANK repeat</keyword>
<accession>A0A813NAY3</accession>
<dbReference type="Pfam" id="PF12796">
    <property type="entry name" value="Ank_2"/>
    <property type="match status" value="2"/>
</dbReference>
<dbReference type="SUPFAM" id="SSF48403">
    <property type="entry name" value="Ankyrin repeat"/>
    <property type="match status" value="1"/>
</dbReference>
<evidence type="ECO:0000256" key="2">
    <source>
        <dbReference type="ARBA" id="ARBA00023043"/>
    </source>
</evidence>
<dbReference type="PRINTS" id="PR01415">
    <property type="entry name" value="ANKYRIN"/>
</dbReference>
<reference evidence="5" key="1">
    <citation type="submission" date="2021-02" db="EMBL/GenBank/DDBJ databases">
        <authorList>
            <person name="Nowell W R."/>
        </authorList>
    </citation>
    <scope>NUCLEOTIDE SEQUENCE</scope>
</reference>
<dbReference type="InterPro" id="IPR002110">
    <property type="entry name" value="Ankyrin_rpt"/>
</dbReference>
<dbReference type="EMBL" id="CAJNOE010000007">
    <property type="protein sequence ID" value="CAF0718625.1"/>
    <property type="molecule type" value="Genomic_DNA"/>
</dbReference>
<dbReference type="InterPro" id="IPR036770">
    <property type="entry name" value="Ankyrin_rpt-contain_sf"/>
</dbReference>
<evidence type="ECO:0000313" key="7">
    <source>
        <dbReference type="EMBL" id="CAF3798767.1"/>
    </source>
</evidence>
<protein>
    <recommendedName>
        <fullName evidence="10">Ankyrin repeat protein</fullName>
    </recommendedName>
</protein>
<dbReference type="Proteomes" id="UP000663891">
    <property type="component" value="Unassembled WGS sequence"/>
</dbReference>
<evidence type="ECO:0008006" key="10">
    <source>
        <dbReference type="Google" id="ProtNLM"/>
    </source>
</evidence>
<dbReference type="Proteomes" id="UP000663868">
    <property type="component" value="Unassembled WGS sequence"/>
</dbReference>
<evidence type="ECO:0000313" key="9">
    <source>
        <dbReference type="Proteomes" id="UP000663845"/>
    </source>
</evidence>